<organism evidence="2 3">
    <name type="scientific">Prauserella oleivorans</name>
    <dbReference type="NCBI Taxonomy" id="1478153"/>
    <lineage>
        <taxon>Bacteria</taxon>
        <taxon>Bacillati</taxon>
        <taxon>Actinomycetota</taxon>
        <taxon>Actinomycetes</taxon>
        <taxon>Pseudonocardiales</taxon>
        <taxon>Pseudonocardiaceae</taxon>
        <taxon>Prauserella</taxon>
    </lineage>
</organism>
<dbReference type="InterPro" id="IPR029021">
    <property type="entry name" value="Prot-tyrosine_phosphatase-like"/>
</dbReference>
<gene>
    <name evidence="2" type="ORF">ACFS2C_02620</name>
</gene>
<dbReference type="RefSeq" id="WP_377478352.1">
    <property type="nucleotide sequence ID" value="NZ_JBHUNT010000001.1"/>
</dbReference>
<dbReference type="SUPFAM" id="SSF52799">
    <property type="entry name" value="(Phosphotyrosine protein) phosphatases II"/>
    <property type="match status" value="1"/>
</dbReference>
<proteinExistence type="inferred from homology"/>
<name>A0ABW5W2W2_9PSEU</name>
<comment type="similarity">
    <text evidence="1">Belongs to the protein-tyrosine phosphatase family.</text>
</comment>
<evidence type="ECO:0000256" key="1">
    <source>
        <dbReference type="ARBA" id="ARBA00009580"/>
    </source>
</evidence>
<protein>
    <submittedName>
        <fullName evidence="2">Tyrosine-protein phosphatase</fullName>
    </submittedName>
</protein>
<sequence length="239" mass="25890">MPNFRDLAGTEGYVTPHGPMRRGVVFRSSTVDPSPEDLATLGALGIVAVHDLRGRGEIDRRPDTVPAGAIWRHLAVPGLPPDRVRGLRTPSDVRDAMVEHYRGFVSAPHKRAGIGAALAAISAEDGPQVFHCAEGKDRTGWIAMLLQRLAGVSDADIVRDYLLTNERMQATGATLDVARAFFGDRADDFFRPAMIADAAYLEAGTAQLEKDYGDLEGYLRKGLGLSDDQLDRLRSLLVG</sequence>
<dbReference type="PANTHER" id="PTHR31126:SF1">
    <property type="entry name" value="TYROSINE SPECIFIC PROTEIN PHOSPHATASES DOMAIN-CONTAINING PROTEIN"/>
    <property type="match status" value="1"/>
</dbReference>
<dbReference type="Proteomes" id="UP001597478">
    <property type="component" value="Unassembled WGS sequence"/>
</dbReference>
<accession>A0ABW5W2W2</accession>
<evidence type="ECO:0000313" key="2">
    <source>
        <dbReference type="EMBL" id="MFD2798283.1"/>
    </source>
</evidence>
<dbReference type="PANTHER" id="PTHR31126">
    <property type="entry name" value="TYROSINE-PROTEIN PHOSPHATASE"/>
    <property type="match status" value="1"/>
</dbReference>
<evidence type="ECO:0000313" key="3">
    <source>
        <dbReference type="Proteomes" id="UP001597478"/>
    </source>
</evidence>
<reference evidence="3" key="1">
    <citation type="journal article" date="2019" name="Int. J. Syst. Evol. Microbiol.">
        <title>The Global Catalogue of Microorganisms (GCM) 10K type strain sequencing project: providing services to taxonomists for standard genome sequencing and annotation.</title>
        <authorList>
            <consortium name="The Broad Institute Genomics Platform"/>
            <consortium name="The Broad Institute Genome Sequencing Center for Infectious Disease"/>
            <person name="Wu L."/>
            <person name="Ma J."/>
        </authorList>
    </citation>
    <scope>NUCLEOTIDE SEQUENCE [LARGE SCALE GENOMIC DNA]</scope>
    <source>
        <strain evidence="3">IBRC-M 10906</strain>
    </source>
</reference>
<dbReference type="Gene3D" id="3.90.190.10">
    <property type="entry name" value="Protein tyrosine phosphatase superfamily"/>
    <property type="match status" value="1"/>
</dbReference>
<dbReference type="EMBL" id="JBHUOF010000003">
    <property type="protein sequence ID" value="MFD2798283.1"/>
    <property type="molecule type" value="Genomic_DNA"/>
</dbReference>
<keyword evidence="3" id="KW-1185">Reference proteome</keyword>
<dbReference type="Pfam" id="PF13350">
    <property type="entry name" value="Y_phosphatase3"/>
    <property type="match status" value="1"/>
</dbReference>
<comment type="caution">
    <text evidence="2">The sequence shown here is derived from an EMBL/GenBank/DDBJ whole genome shotgun (WGS) entry which is preliminary data.</text>
</comment>
<dbReference type="InterPro" id="IPR026893">
    <property type="entry name" value="Tyr/Ser_Pase_IphP-type"/>
</dbReference>